<dbReference type="RefSeq" id="WP_152133802.1">
    <property type="nucleotide sequence ID" value="NZ_QKKZ01000001.1"/>
</dbReference>
<dbReference type="InterPro" id="IPR057177">
    <property type="entry name" value="DUF7855_N"/>
</dbReference>
<feature type="compositionally biased region" description="Basic and acidic residues" evidence="1">
    <location>
        <begin position="98"/>
        <end position="114"/>
    </location>
</feature>
<feature type="domain" description="DUF7855" evidence="3">
    <location>
        <begin position="66"/>
        <end position="110"/>
    </location>
</feature>
<keyword evidence="5" id="KW-1185">Reference proteome</keyword>
<evidence type="ECO:0000259" key="3">
    <source>
        <dbReference type="Pfam" id="PF26293"/>
    </source>
</evidence>
<comment type="caution">
    <text evidence="4">The sequence shown here is derived from an EMBL/GenBank/DDBJ whole genome shotgun (WGS) entry which is preliminary data.</text>
</comment>
<gene>
    <name evidence="4" type="ORF">DM867_05045</name>
</gene>
<sequence length="114" mass="13032">MLFVVAYSRAARRTLRNLRREHEETVVREFGRAALLESTGHGALLACRLRERYPDAVRVERTRPFNEFAVPEIHEAAVAYENEASKYTPYARFASGTDHPDPDTLRDRTLDAGL</sequence>
<feature type="region of interest" description="Disordered" evidence="1">
    <location>
        <begin position="91"/>
        <end position="114"/>
    </location>
</feature>
<protein>
    <submittedName>
        <fullName evidence="4">Uncharacterized protein</fullName>
    </submittedName>
</protein>
<proteinExistence type="predicted"/>
<evidence type="ECO:0000256" key="1">
    <source>
        <dbReference type="SAM" id="MobiDB-lite"/>
    </source>
</evidence>
<evidence type="ECO:0000313" key="5">
    <source>
        <dbReference type="Proteomes" id="UP000326865"/>
    </source>
</evidence>
<dbReference type="Proteomes" id="UP000326865">
    <property type="component" value="Unassembled WGS sequence"/>
</dbReference>
<evidence type="ECO:0000259" key="2">
    <source>
        <dbReference type="Pfam" id="PF25253"/>
    </source>
</evidence>
<feature type="domain" description="DUF7855" evidence="2">
    <location>
        <begin position="1"/>
        <end position="64"/>
    </location>
</feature>
<dbReference type="Pfam" id="PF26293">
    <property type="entry name" value="DUF7855_C"/>
    <property type="match status" value="1"/>
</dbReference>
<organism evidence="4 5">
    <name type="scientific">Halosegnis rubeus</name>
    <dbReference type="NCBI Taxonomy" id="2212850"/>
    <lineage>
        <taxon>Archaea</taxon>
        <taxon>Methanobacteriati</taxon>
        <taxon>Methanobacteriota</taxon>
        <taxon>Stenosarchaea group</taxon>
        <taxon>Halobacteria</taxon>
        <taxon>Halobacteriales</taxon>
        <taxon>Natronomonadaceae</taxon>
        <taxon>Halosegnis</taxon>
    </lineage>
</organism>
<evidence type="ECO:0000313" key="4">
    <source>
        <dbReference type="EMBL" id="KAB7516481.1"/>
    </source>
</evidence>
<dbReference type="InterPro" id="IPR058577">
    <property type="entry name" value="DUF7855_C"/>
</dbReference>
<reference evidence="4 5" key="1">
    <citation type="submission" date="2019-10" db="EMBL/GenBank/DDBJ databases">
        <title>Unraveling microbial dark matter from salterns through culturing: the case of the genus Halosegnis.</title>
        <authorList>
            <person name="Duran-Viseras A."/>
            <person name="Andrei A.-S."/>
            <person name="Vera-Gargallo B."/>
            <person name="Ghai R."/>
            <person name="Sanchez-Porro C."/>
            <person name="Ventosa A."/>
        </authorList>
    </citation>
    <scope>NUCLEOTIDE SEQUENCE [LARGE SCALE GENOMIC DNA]</scope>
    <source>
        <strain evidence="4 5">F18-79</strain>
    </source>
</reference>
<dbReference type="EMBL" id="QKKZ01000001">
    <property type="protein sequence ID" value="KAB7516481.1"/>
    <property type="molecule type" value="Genomic_DNA"/>
</dbReference>
<dbReference type="Pfam" id="PF25253">
    <property type="entry name" value="DUF7855"/>
    <property type="match status" value="1"/>
</dbReference>
<name>A0A5N5UFM8_9EURY</name>
<dbReference type="AlphaFoldDB" id="A0A5N5UFM8"/>
<accession>A0A5N5UFM8</accession>